<protein>
    <submittedName>
        <fullName evidence="2">Uncharacterized protein</fullName>
    </submittedName>
</protein>
<comment type="caution">
    <text evidence="2">The sequence shown here is derived from an EMBL/GenBank/DDBJ whole genome shotgun (WGS) entry which is preliminary data.</text>
</comment>
<accession>A0AAV7TV65</accession>
<evidence type="ECO:0000313" key="2">
    <source>
        <dbReference type="EMBL" id="KAJ1180649.1"/>
    </source>
</evidence>
<dbReference type="AlphaFoldDB" id="A0AAV7TV65"/>
<feature type="region of interest" description="Disordered" evidence="1">
    <location>
        <begin position="280"/>
        <end position="303"/>
    </location>
</feature>
<organism evidence="2 3">
    <name type="scientific">Pleurodeles waltl</name>
    <name type="common">Iberian ribbed newt</name>
    <dbReference type="NCBI Taxonomy" id="8319"/>
    <lineage>
        <taxon>Eukaryota</taxon>
        <taxon>Metazoa</taxon>
        <taxon>Chordata</taxon>
        <taxon>Craniata</taxon>
        <taxon>Vertebrata</taxon>
        <taxon>Euteleostomi</taxon>
        <taxon>Amphibia</taxon>
        <taxon>Batrachia</taxon>
        <taxon>Caudata</taxon>
        <taxon>Salamandroidea</taxon>
        <taxon>Salamandridae</taxon>
        <taxon>Pleurodelinae</taxon>
        <taxon>Pleurodeles</taxon>
    </lineage>
</organism>
<name>A0AAV7TV65_PLEWA</name>
<evidence type="ECO:0000313" key="3">
    <source>
        <dbReference type="Proteomes" id="UP001066276"/>
    </source>
</evidence>
<feature type="compositionally biased region" description="Polar residues" evidence="1">
    <location>
        <begin position="370"/>
        <end position="379"/>
    </location>
</feature>
<evidence type="ECO:0000256" key="1">
    <source>
        <dbReference type="SAM" id="MobiDB-lite"/>
    </source>
</evidence>
<dbReference type="Proteomes" id="UP001066276">
    <property type="component" value="Chromosome 3_2"/>
</dbReference>
<proteinExistence type="predicted"/>
<dbReference type="EMBL" id="JANPWB010000006">
    <property type="protein sequence ID" value="KAJ1180649.1"/>
    <property type="molecule type" value="Genomic_DNA"/>
</dbReference>
<reference evidence="2" key="1">
    <citation type="journal article" date="2022" name="bioRxiv">
        <title>Sequencing and chromosome-scale assembly of the giantPleurodeles waltlgenome.</title>
        <authorList>
            <person name="Brown T."/>
            <person name="Elewa A."/>
            <person name="Iarovenko S."/>
            <person name="Subramanian E."/>
            <person name="Araus A.J."/>
            <person name="Petzold A."/>
            <person name="Susuki M."/>
            <person name="Suzuki K.-i.T."/>
            <person name="Hayashi T."/>
            <person name="Toyoda A."/>
            <person name="Oliveira C."/>
            <person name="Osipova E."/>
            <person name="Leigh N.D."/>
            <person name="Simon A."/>
            <person name="Yun M.H."/>
        </authorList>
    </citation>
    <scope>NUCLEOTIDE SEQUENCE</scope>
    <source>
        <strain evidence="2">20211129_DDA</strain>
        <tissue evidence="2">Liver</tissue>
    </source>
</reference>
<feature type="compositionally biased region" description="Basic and acidic residues" evidence="1">
    <location>
        <begin position="68"/>
        <end position="82"/>
    </location>
</feature>
<feature type="compositionally biased region" description="Gly residues" evidence="1">
    <location>
        <begin position="24"/>
        <end position="42"/>
    </location>
</feature>
<feature type="compositionally biased region" description="Basic and acidic residues" evidence="1">
    <location>
        <begin position="98"/>
        <end position="133"/>
    </location>
</feature>
<sequence>MEARQQRWPGSAGPLRAQRQSGCATGGPGVGPCDGSTTGSGPGRKKHQQAVSSGDSALLTDTEGVSRQGDRRASKNIRDSTRGRVTIGAAKRVLQEGGSKREFDGMEGEGYRLEGSRSGHTEGFKMVEERVDTDAGDGGLQSDGQEAEEQGEESMLSREGCLDRVPVGTREHLALNILQKPGNTYPGNGVKGYLQALEWSDEEEGEERRNQCQDVDLGVRTGEDSGREIKLLNIYLKKKELGRGVDVMDSDIHSEGLKEGARPARLNTTAGTIDLMHVFQTPKSSNDKDSGVPDTSPRLRGEEKMWPRMASQTPAMDVNIAAARRPSMTSALGQGASHCALAEREGMGQQAPEASTQERQKKTDGKEEGSSTGADSEAR</sequence>
<feature type="region of interest" description="Disordered" evidence="1">
    <location>
        <begin position="328"/>
        <end position="379"/>
    </location>
</feature>
<feature type="region of interest" description="Disordered" evidence="1">
    <location>
        <begin position="1"/>
        <end position="159"/>
    </location>
</feature>
<keyword evidence="3" id="KW-1185">Reference proteome</keyword>
<gene>
    <name evidence="2" type="ORF">NDU88_005869</name>
</gene>
<feature type="compositionally biased region" description="Basic and acidic residues" evidence="1">
    <location>
        <begin position="356"/>
        <end position="369"/>
    </location>
</feature>
<feature type="compositionally biased region" description="Basic and acidic residues" evidence="1">
    <location>
        <begin position="285"/>
        <end position="303"/>
    </location>
</feature>